<evidence type="ECO:0000313" key="3">
    <source>
        <dbReference type="EMBL" id="KZS21377.1"/>
    </source>
</evidence>
<evidence type="ECO:0000313" key="4">
    <source>
        <dbReference type="Proteomes" id="UP000076858"/>
    </source>
</evidence>
<keyword evidence="4" id="KW-1185">Reference proteome</keyword>
<dbReference type="Proteomes" id="UP000076858">
    <property type="component" value="Unassembled WGS sequence"/>
</dbReference>
<dbReference type="EMBL" id="GDIQ01036788">
    <property type="protein sequence ID" value="JAN57949.1"/>
    <property type="molecule type" value="Transcribed_RNA"/>
</dbReference>
<feature type="transmembrane region" description="Helical" evidence="1">
    <location>
        <begin position="99"/>
        <end position="123"/>
    </location>
</feature>
<protein>
    <submittedName>
        <fullName evidence="2">Uncharacterized protein</fullName>
    </submittedName>
</protein>
<accession>A0A0N8EDR0</accession>
<name>A0A0N8EDR0_9CRUS</name>
<keyword evidence="1" id="KW-1133">Transmembrane helix</keyword>
<reference evidence="2" key="1">
    <citation type="submission" date="2015-10" db="EMBL/GenBank/DDBJ databases">
        <title>EvidentialGene: Evidence-directed Construction of Complete mRNA Transcriptomes without Genomes.</title>
        <authorList>
            <person name="Gilbert D.G."/>
        </authorList>
    </citation>
    <scope>NUCLEOTIDE SEQUENCE</scope>
</reference>
<dbReference type="EMBL" id="LRGB01000024">
    <property type="protein sequence ID" value="KZS21377.1"/>
    <property type="molecule type" value="Genomic_DNA"/>
</dbReference>
<evidence type="ECO:0000256" key="1">
    <source>
        <dbReference type="SAM" id="Phobius"/>
    </source>
</evidence>
<proteinExistence type="predicted"/>
<reference evidence="3 4" key="2">
    <citation type="submission" date="2016-03" db="EMBL/GenBank/DDBJ databases">
        <title>EvidentialGene: Evidence-directed Construction of Genes on Genomes.</title>
        <authorList>
            <person name="Gilbert D.G."/>
            <person name="Choi J.-H."/>
            <person name="Mockaitis K."/>
            <person name="Colbourne J."/>
            <person name="Pfrender M."/>
        </authorList>
    </citation>
    <scope>NUCLEOTIDE SEQUENCE [LARGE SCALE GENOMIC DNA]</scope>
    <source>
        <strain evidence="3 4">Xinb3</strain>
        <tissue evidence="3">Complete organism</tissue>
    </source>
</reference>
<keyword evidence="1" id="KW-0812">Transmembrane</keyword>
<gene>
    <name evidence="3" type="ORF">APZ42_011313</name>
</gene>
<sequence length="138" mass="15747">MTQGMASTMMGSPIQTAITIGWVKQSIPSNTAQVTTTEFLYVRYPCRGGRNKESSSTDKVHRCQRNTIPWDFIESGWDRARFFMGRHKRQPTLFSQSPIVSTVFSFALCSCNLCFFTSMGFWARYLNTSENVSYLIDP</sequence>
<evidence type="ECO:0000313" key="2">
    <source>
        <dbReference type="EMBL" id="JAN57949.1"/>
    </source>
</evidence>
<organism evidence="2">
    <name type="scientific">Daphnia magna</name>
    <dbReference type="NCBI Taxonomy" id="35525"/>
    <lineage>
        <taxon>Eukaryota</taxon>
        <taxon>Metazoa</taxon>
        <taxon>Ecdysozoa</taxon>
        <taxon>Arthropoda</taxon>
        <taxon>Crustacea</taxon>
        <taxon>Branchiopoda</taxon>
        <taxon>Diplostraca</taxon>
        <taxon>Cladocera</taxon>
        <taxon>Anomopoda</taxon>
        <taxon>Daphniidae</taxon>
        <taxon>Daphnia</taxon>
    </lineage>
</organism>
<dbReference type="AlphaFoldDB" id="A0A0N8EDR0"/>
<keyword evidence="1" id="KW-0472">Membrane</keyword>